<organism evidence="3 4">
    <name type="scientific">Glarea lozoyensis (strain ATCC 20868 / MF5171)</name>
    <dbReference type="NCBI Taxonomy" id="1116229"/>
    <lineage>
        <taxon>Eukaryota</taxon>
        <taxon>Fungi</taxon>
        <taxon>Dikarya</taxon>
        <taxon>Ascomycota</taxon>
        <taxon>Pezizomycotina</taxon>
        <taxon>Leotiomycetes</taxon>
        <taxon>Helotiales</taxon>
        <taxon>Helotiaceae</taxon>
        <taxon>Glarea</taxon>
    </lineage>
</organism>
<dbReference type="eggNOG" id="ENOG502QWHV">
    <property type="taxonomic scope" value="Eukaryota"/>
</dbReference>
<dbReference type="OMA" id="FGVKIEC"/>
<feature type="compositionally biased region" description="Low complexity" evidence="2">
    <location>
        <begin position="374"/>
        <end position="455"/>
    </location>
</feature>
<feature type="compositionally biased region" description="Polar residues" evidence="2">
    <location>
        <begin position="460"/>
        <end position="495"/>
    </location>
</feature>
<accession>S3DGB4</accession>
<reference evidence="3 4" key="1">
    <citation type="journal article" date="2013" name="BMC Genomics">
        <title>Genomics-driven discovery of the pneumocandin biosynthetic gene cluster in the fungus Glarea lozoyensis.</title>
        <authorList>
            <person name="Chen L."/>
            <person name="Yue Q."/>
            <person name="Zhang X."/>
            <person name="Xiang M."/>
            <person name="Wang C."/>
            <person name="Li S."/>
            <person name="Che Y."/>
            <person name="Ortiz-Lopez F.J."/>
            <person name="Bills G.F."/>
            <person name="Liu X."/>
            <person name="An Z."/>
        </authorList>
    </citation>
    <scope>NUCLEOTIDE SEQUENCE [LARGE SCALE GENOMIC DNA]</scope>
    <source>
        <strain evidence="4">ATCC 20868 / MF5171</strain>
    </source>
</reference>
<dbReference type="RefSeq" id="XP_008082472.1">
    <property type="nucleotide sequence ID" value="XM_008084281.1"/>
</dbReference>
<dbReference type="PANTHER" id="PTHR31654:SF0">
    <property type="entry name" value="SECRETED BETA-GLUCOSIDASE ADG3-RELATED"/>
    <property type="match status" value="1"/>
</dbReference>
<feature type="region of interest" description="Disordered" evidence="2">
    <location>
        <begin position="328"/>
        <end position="496"/>
    </location>
</feature>
<evidence type="ECO:0000313" key="3">
    <source>
        <dbReference type="EMBL" id="EPE31061.1"/>
    </source>
</evidence>
<dbReference type="InterPro" id="IPR053088">
    <property type="entry name" value="Beta-glucosidase/SUN-like"/>
</dbReference>
<dbReference type="PANTHER" id="PTHR31654">
    <property type="entry name" value="SECRETED BETA-GLUCOSIDASE ADG3-RELATED"/>
    <property type="match status" value="1"/>
</dbReference>
<gene>
    <name evidence="3" type="ORF">GLAREA_04028</name>
</gene>
<protein>
    <submittedName>
        <fullName evidence="3">Uncharacterized protein</fullName>
    </submittedName>
</protein>
<dbReference type="HOGENOM" id="CLU_026108_1_1_1"/>
<evidence type="ECO:0000313" key="4">
    <source>
        <dbReference type="Proteomes" id="UP000016922"/>
    </source>
</evidence>
<dbReference type="OrthoDB" id="5554151at2759"/>
<comment type="similarity">
    <text evidence="1">Belongs to the SUN family.</text>
</comment>
<dbReference type="AlphaFoldDB" id="S3DGB4"/>
<dbReference type="EMBL" id="KE145363">
    <property type="protein sequence ID" value="EPE31061.1"/>
    <property type="molecule type" value="Genomic_DNA"/>
</dbReference>
<proteinExistence type="inferred from homology"/>
<dbReference type="KEGG" id="glz:GLAREA_04028"/>
<evidence type="ECO:0000256" key="2">
    <source>
        <dbReference type="SAM" id="MobiDB-lite"/>
    </source>
</evidence>
<feature type="compositionally biased region" description="Pro residues" evidence="2">
    <location>
        <begin position="355"/>
        <end position="373"/>
    </location>
</feature>
<dbReference type="InterPro" id="IPR005556">
    <property type="entry name" value="SUN"/>
</dbReference>
<dbReference type="Proteomes" id="UP000016922">
    <property type="component" value="Unassembled WGS sequence"/>
</dbReference>
<keyword evidence="4" id="KW-1185">Reference proteome</keyword>
<evidence type="ECO:0000256" key="1">
    <source>
        <dbReference type="ARBA" id="ARBA00010579"/>
    </source>
</evidence>
<dbReference type="GeneID" id="19463083"/>
<dbReference type="Pfam" id="PF03856">
    <property type="entry name" value="SUN"/>
    <property type="match status" value="1"/>
</dbReference>
<sequence>MKLLDIQTAVAATILALSLPAEAKHGRHLSHLDVFGKRHSHSHKRVQASPRVEAVESGLVKRGGSCAFPTDAGLVAVTPKSMNAGWAMSPDQACTPGSYCPYACPSGQVMAQWDPTATSYTFPGSMNGGLFCDKSGSISKPFPNKPYCVDGSGAVGVQNNAGSAVAFCQTVLPGNENMLIPTHVDDWAQLAVPNPSYWCSTAAHYYINPPGVSIADGCQWSDGSKPLGNWAPYVAGANTDANGNTFLKIGWNPIWTGCNLSGTPPTFGIKIVCSGSGCNGTPCSIDPTVDGVGGVTSSDQASGAGGANFCVVTVPKGQTANVVVFNAGSSSGGSGSGGKSSKSSSSSKESKESPSPTPTPSSTPSPTPTPTPTPTTSSTPAPTSTSTTSSSTPSSTTATSTSSSSSSSSIISSTSSSISSSSSASSTSYSSSSASSSSSTTNTTTSTFPTATNKPHILFENQTSSQSIGAQATGTGDSALSANETVSSGGPTASKKSAADGIFVPATTIALSATFAFFAAFLL</sequence>
<name>S3DGB4_GLAL2</name>